<dbReference type="InterPro" id="IPR007627">
    <property type="entry name" value="RNA_pol_sigma70_r2"/>
</dbReference>
<name>A0ABP3HUL2_9BACL</name>
<proteinExistence type="predicted"/>
<organism evidence="4 5">
    <name type="scientific">Paenibacillus motobuensis</name>
    <dbReference type="NCBI Taxonomy" id="295324"/>
    <lineage>
        <taxon>Bacteria</taxon>
        <taxon>Bacillati</taxon>
        <taxon>Bacillota</taxon>
        <taxon>Bacilli</taxon>
        <taxon>Bacillales</taxon>
        <taxon>Paenibacillaceae</taxon>
        <taxon>Paenibacillus</taxon>
    </lineage>
</organism>
<feature type="domain" description="DUF6596" evidence="3">
    <location>
        <begin position="185"/>
        <end position="285"/>
    </location>
</feature>
<dbReference type="Proteomes" id="UP001500340">
    <property type="component" value="Unassembled WGS sequence"/>
</dbReference>
<evidence type="ECO:0000259" key="2">
    <source>
        <dbReference type="Pfam" id="PF08281"/>
    </source>
</evidence>
<accession>A0ABP3HUL2</accession>
<gene>
    <name evidence="4" type="ORF">GCM10008933_10260</name>
</gene>
<dbReference type="PANTHER" id="PTHR47756">
    <property type="entry name" value="BLL6612 PROTEIN-RELATED"/>
    <property type="match status" value="1"/>
</dbReference>
<feature type="domain" description="RNA polymerase sigma-70 region 2" evidence="1">
    <location>
        <begin position="20"/>
        <end position="79"/>
    </location>
</feature>
<dbReference type="InterPro" id="IPR046531">
    <property type="entry name" value="DUF6596"/>
</dbReference>
<dbReference type="SUPFAM" id="SSF88659">
    <property type="entry name" value="Sigma3 and sigma4 domains of RNA polymerase sigma factors"/>
    <property type="match status" value="1"/>
</dbReference>
<dbReference type="Pfam" id="PF04542">
    <property type="entry name" value="Sigma70_r2"/>
    <property type="match status" value="1"/>
</dbReference>
<dbReference type="PANTHER" id="PTHR47756:SF1">
    <property type="entry name" value="BLL0085 PROTEIN"/>
    <property type="match status" value="1"/>
</dbReference>
<dbReference type="Gene3D" id="1.10.1740.10">
    <property type="match status" value="1"/>
</dbReference>
<dbReference type="RefSeq" id="WP_343858280.1">
    <property type="nucleotide sequence ID" value="NZ_BAAACX010000006.1"/>
</dbReference>
<dbReference type="InterPro" id="IPR013324">
    <property type="entry name" value="RNA_pol_sigma_r3/r4-like"/>
</dbReference>
<keyword evidence="5" id="KW-1185">Reference proteome</keyword>
<protein>
    <submittedName>
        <fullName evidence="4">RNA polymerase sigma factor</fullName>
    </submittedName>
</protein>
<dbReference type="NCBIfam" id="TIGR02937">
    <property type="entry name" value="sigma70-ECF"/>
    <property type="match status" value="1"/>
</dbReference>
<evidence type="ECO:0000259" key="1">
    <source>
        <dbReference type="Pfam" id="PF04542"/>
    </source>
</evidence>
<evidence type="ECO:0000313" key="4">
    <source>
        <dbReference type="EMBL" id="GAA0381051.1"/>
    </source>
</evidence>
<dbReference type="EMBL" id="BAAACX010000006">
    <property type="protein sequence ID" value="GAA0381051.1"/>
    <property type="molecule type" value="Genomic_DNA"/>
</dbReference>
<sequence>MSSSQTHRTIDAIWRMESAKLIARLTRMVRDVALAEDLAQDALLIALERWPETGIPDNPGGWLMTTAKRRAIDFMRRSKLRDQKYGEIARTAPLYTEDDVDHALDGEISDDLLRLIFMTCHPVLSQDARVALTLRLLCGLTTDEIARSFLVAESTVAQRIVRAKRTLSAEKVPFEVPTGEELNQRIAAVLEVIYLMFNEGYSATSGEHWIRPLLCQEALRLGRILAEIVPTEPEVHGLVALMEIQASRLKTRVNAKGEPILLMDQNRAKWDQLLIRRGITALERSRKLGRPLGPYSLQAAISACHAQARSAAKTDWIRIAALYEALARLTPSPIVELNRAVAISMAFGPAFGLQIVDELNKEPSLKGYHLLPSVRADLLAKLGRYDEARSEFERAASMTRNTRERELLLQRAADCESGTYQ</sequence>
<dbReference type="Pfam" id="PF08281">
    <property type="entry name" value="Sigma70_r4_2"/>
    <property type="match status" value="1"/>
</dbReference>
<feature type="domain" description="RNA polymerase sigma factor 70 region 4 type 2" evidence="2">
    <location>
        <begin position="115"/>
        <end position="167"/>
    </location>
</feature>
<evidence type="ECO:0000313" key="5">
    <source>
        <dbReference type="Proteomes" id="UP001500340"/>
    </source>
</evidence>
<reference evidence="5" key="1">
    <citation type="journal article" date="2019" name="Int. J. Syst. Evol. Microbiol.">
        <title>The Global Catalogue of Microorganisms (GCM) 10K type strain sequencing project: providing services to taxonomists for standard genome sequencing and annotation.</title>
        <authorList>
            <consortium name="The Broad Institute Genomics Platform"/>
            <consortium name="The Broad Institute Genome Sequencing Center for Infectious Disease"/>
            <person name="Wu L."/>
            <person name="Ma J."/>
        </authorList>
    </citation>
    <scope>NUCLEOTIDE SEQUENCE [LARGE SCALE GENOMIC DNA]</scope>
    <source>
        <strain evidence="5">JCM 12774</strain>
    </source>
</reference>
<dbReference type="InterPro" id="IPR013249">
    <property type="entry name" value="RNA_pol_sigma70_r4_t2"/>
</dbReference>
<dbReference type="Pfam" id="PF20239">
    <property type="entry name" value="DUF6596"/>
    <property type="match status" value="1"/>
</dbReference>
<dbReference type="InterPro" id="IPR036388">
    <property type="entry name" value="WH-like_DNA-bd_sf"/>
</dbReference>
<comment type="caution">
    <text evidence="4">The sequence shown here is derived from an EMBL/GenBank/DDBJ whole genome shotgun (WGS) entry which is preliminary data.</text>
</comment>
<dbReference type="InterPro" id="IPR013325">
    <property type="entry name" value="RNA_pol_sigma_r2"/>
</dbReference>
<dbReference type="SUPFAM" id="SSF88946">
    <property type="entry name" value="Sigma2 domain of RNA polymerase sigma factors"/>
    <property type="match status" value="1"/>
</dbReference>
<dbReference type="InterPro" id="IPR014284">
    <property type="entry name" value="RNA_pol_sigma-70_dom"/>
</dbReference>
<dbReference type="Gene3D" id="1.10.10.10">
    <property type="entry name" value="Winged helix-like DNA-binding domain superfamily/Winged helix DNA-binding domain"/>
    <property type="match status" value="1"/>
</dbReference>
<evidence type="ECO:0000259" key="3">
    <source>
        <dbReference type="Pfam" id="PF20239"/>
    </source>
</evidence>